<gene>
    <name evidence="1" type="ORF">DS957_029065</name>
</gene>
<organism evidence="1 2">
    <name type="scientific">Vibrio harveyi</name>
    <name type="common">Beneckea harveyi</name>
    <dbReference type="NCBI Taxonomy" id="669"/>
    <lineage>
        <taxon>Bacteria</taxon>
        <taxon>Pseudomonadati</taxon>
        <taxon>Pseudomonadota</taxon>
        <taxon>Gammaproteobacteria</taxon>
        <taxon>Vibrionales</taxon>
        <taxon>Vibrionaceae</taxon>
        <taxon>Vibrio</taxon>
    </lineage>
</organism>
<sequence>DLYKSIDIKIRQGTDLDLKIKQCRELVPKGALLDLQDSVELITAKRALESIIISKDQKDCIDTFKRIAEHSLEMKTTKPSKGKDALFELEFYQYTQYRGLESRLGEPDVVVSLDGHDYHIACKTINSLSNFESQLRSGYHQLAKYGKGCVAFNLEPHLILEEPLDLSPEEASRYLSEQIRSLIKPWRKLLTKGITNNKFDGIIFQMSCVVHDEYGMNVFTQSYFWSDEMIADSNAIVRFRALVGGLKGNLVNHY</sequence>
<comment type="caution">
    <text evidence="1">The sequence shown here is derived from an EMBL/GenBank/DDBJ whole genome shotgun (WGS) entry which is preliminary data.</text>
</comment>
<dbReference type="RefSeq" id="WP_114093225.1">
    <property type="nucleotide sequence ID" value="NZ_QOUW02000303.1"/>
</dbReference>
<proteinExistence type="predicted"/>
<evidence type="ECO:0000313" key="2">
    <source>
        <dbReference type="Proteomes" id="UP000253437"/>
    </source>
</evidence>
<dbReference type="EMBL" id="QOUW02000303">
    <property type="protein sequence ID" value="RIV98044.1"/>
    <property type="molecule type" value="Genomic_DNA"/>
</dbReference>
<feature type="non-terminal residue" evidence="1">
    <location>
        <position position="1"/>
    </location>
</feature>
<dbReference type="AlphaFoldDB" id="A0A8B3DB33"/>
<name>A0A8B3DB33_VIBHA</name>
<evidence type="ECO:0000313" key="1">
    <source>
        <dbReference type="EMBL" id="RIV98044.1"/>
    </source>
</evidence>
<accession>A0A8B3DB33</accession>
<dbReference type="Proteomes" id="UP000253437">
    <property type="component" value="Unassembled WGS sequence"/>
</dbReference>
<protein>
    <submittedName>
        <fullName evidence="1">Uncharacterized protein</fullName>
    </submittedName>
</protein>
<reference evidence="1 2" key="1">
    <citation type="submission" date="2018-08" db="EMBL/GenBank/DDBJ databases">
        <title>Vibrio harveyi strains pathogenic to white snook Centropomus viridis Lockington (1877) and potential probiotic bacteria.</title>
        <authorList>
            <person name="Soto-Rodriguez S."/>
            <person name="Gomez-Gil B."/>
            <person name="Lozano-Olvera R."/>
        </authorList>
    </citation>
    <scope>NUCLEOTIDE SEQUENCE [LARGE SCALE GENOMIC DNA]</scope>
    <source>
        <strain evidence="1 2">CAIM 1508</strain>
    </source>
</reference>